<dbReference type="InterPro" id="IPR011009">
    <property type="entry name" value="Kinase-like_dom_sf"/>
</dbReference>
<dbReference type="PANTHER" id="PTHR11012">
    <property type="entry name" value="PROTEIN KINASE-LIKE DOMAIN-CONTAINING"/>
    <property type="match status" value="1"/>
</dbReference>
<evidence type="ECO:0000313" key="2">
    <source>
        <dbReference type="EMBL" id="CAD7083570.1"/>
    </source>
</evidence>
<dbReference type="InParanoid" id="A0A7R8UMI2"/>
<proteinExistence type="predicted"/>
<reference evidence="2 3" key="1">
    <citation type="submission" date="2020-11" db="EMBL/GenBank/DDBJ databases">
        <authorList>
            <person name="Wallbank WR R."/>
            <person name="Pardo Diaz C."/>
            <person name="Kozak K."/>
            <person name="Martin S."/>
            <person name="Jiggins C."/>
            <person name="Moest M."/>
            <person name="Warren A I."/>
            <person name="Generalovic N T."/>
            <person name="Byers J.R.P. K."/>
            <person name="Montejo-Kovacevich G."/>
            <person name="Yen C E."/>
        </authorList>
    </citation>
    <scope>NUCLEOTIDE SEQUENCE [LARGE SCALE GENOMIC DNA]</scope>
</reference>
<keyword evidence="3" id="KW-1185">Reference proteome</keyword>
<dbReference type="InterPro" id="IPR004119">
    <property type="entry name" value="EcKL"/>
</dbReference>
<dbReference type="OMA" id="WIECENS"/>
<dbReference type="AlphaFoldDB" id="A0A7R8UMI2"/>
<organism evidence="2 3">
    <name type="scientific">Hermetia illucens</name>
    <name type="common">Black soldier fly</name>
    <dbReference type="NCBI Taxonomy" id="343691"/>
    <lineage>
        <taxon>Eukaryota</taxon>
        <taxon>Metazoa</taxon>
        <taxon>Ecdysozoa</taxon>
        <taxon>Arthropoda</taxon>
        <taxon>Hexapoda</taxon>
        <taxon>Insecta</taxon>
        <taxon>Pterygota</taxon>
        <taxon>Neoptera</taxon>
        <taxon>Endopterygota</taxon>
        <taxon>Diptera</taxon>
        <taxon>Brachycera</taxon>
        <taxon>Stratiomyomorpha</taxon>
        <taxon>Stratiomyidae</taxon>
        <taxon>Hermetiinae</taxon>
        <taxon>Hermetia</taxon>
    </lineage>
</organism>
<dbReference type="Gene3D" id="3.90.1200.10">
    <property type="match status" value="1"/>
</dbReference>
<name>A0A7R8UMI2_HERIL</name>
<dbReference type="Pfam" id="PF02958">
    <property type="entry name" value="EcKL"/>
    <property type="match status" value="1"/>
</dbReference>
<sequence>MEVFGEISAQEVDSLVKRYCDYKLQPFKDFEILKHTVRTLGDSPQGFLGAHYYLEIHLGKASTSQNEKVKLKYFVKKVPGNVESFMQYIDDIQVFKKECTLFKELLPRLQDVNLKYGKFCPECYLVDENLVILENLADKKFRMGSPQGQLLDYPHLLCAMKTLANMHSACVVLEGKLQSQLIDLYPTCLTENSFPGWDKSSPRNTSLLTALKAICSLIEVIPKYKDSPELPKILEGFQKKFLQMPEFVRTSTRFRNVLLHGDLWANNLMFKYDSTGSPVDCRIVDFQLSRYGPPVLDILTVLSAATTSAFRKIYFDVLIENYYHFVDDFLTAHDINVNDLFTKIEFKESVNYYRIFGPLMSCYISHETLLPSEITKSLYTNSEMFKEFATGDRGKLCRKAFEIDPLYRERMSDMIIDIVDNFILKEYCEYNY</sequence>
<dbReference type="EMBL" id="LR899010">
    <property type="protein sequence ID" value="CAD7083570.1"/>
    <property type="molecule type" value="Genomic_DNA"/>
</dbReference>
<protein>
    <recommendedName>
        <fullName evidence="1">CHK kinase-like domain-containing protein</fullName>
    </recommendedName>
</protein>
<dbReference type="OrthoDB" id="6334212at2759"/>
<dbReference type="InterPro" id="IPR015897">
    <property type="entry name" value="CHK_kinase-like"/>
</dbReference>
<gene>
    <name evidence="2" type="ORF">HERILL_LOCUS6519</name>
</gene>
<dbReference type="SMART" id="SM00587">
    <property type="entry name" value="CHK"/>
    <property type="match status" value="1"/>
</dbReference>
<evidence type="ECO:0000259" key="1">
    <source>
        <dbReference type="SMART" id="SM00587"/>
    </source>
</evidence>
<feature type="domain" description="CHK kinase-like" evidence="1">
    <location>
        <begin position="131"/>
        <end position="332"/>
    </location>
</feature>
<dbReference type="Proteomes" id="UP000594454">
    <property type="component" value="Chromosome 2"/>
</dbReference>
<dbReference type="SUPFAM" id="SSF56112">
    <property type="entry name" value="Protein kinase-like (PK-like)"/>
    <property type="match status" value="1"/>
</dbReference>
<accession>A0A7R8UMI2</accession>
<dbReference type="PANTHER" id="PTHR11012:SF48">
    <property type="entry name" value="CHK KINASE-LIKE DOMAIN-CONTAINING PROTEIN-RELATED"/>
    <property type="match status" value="1"/>
</dbReference>
<evidence type="ECO:0000313" key="3">
    <source>
        <dbReference type="Proteomes" id="UP000594454"/>
    </source>
</evidence>